<evidence type="ECO:0000256" key="8">
    <source>
        <dbReference type="SAM" id="Phobius"/>
    </source>
</evidence>
<keyword evidence="4 10" id="KW-0808">Transferase</keyword>
<evidence type="ECO:0000256" key="6">
    <source>
        <dbReference type="ARBA" id="ARBA00022989"/>
    </source>
</evidence>
<dbReference type="GO" id="GO:0005886">
    <property type="term" value="C:plasma membrane"/>
    <property type="evidence" value="ECO:0007669"/>
    <property type="project" value="UniProtKB-SubCell"/>
</dbReference>
<feature type="transmembrane region" description="Helical" evidence="8">
    <location>
        <begin position="226"/>
        <end position="246"/>
    </location>
</feature>
<dbReference type="EMBL" id="RJVJ01000001">
    <property type="protein sequence ID" value="ROR44672.1"/>
    <property type="molecule type" value="Genomic_DNA"/>
</dbReference>
<feature type="transmembrane region" description="Helical" evidence="8">
    <location>
        <begin position="27"/>
        <end position="49"/>
    </location>
</feature>
<keyword evidence="3 10" id="KW-0328">Glycosyltransferase</keyword>
<protein>
    <submittedName>
        <fullName evidence="10">Mannosyltransferase</fullName>
    </submittedName>
</protein>
<dbReference type="GO" id="GO:0009103">
    <property type="term" value="P:lipopolysaccharide biosynthetic process"/>
    <property type="evidence" value="ECO:0007669"/>
    <property type="project" value="UniProtKB-ARBA"/>
</dbReference>
<dbReference type="GO" id="GO:0010041">
    <property type="term" value="P:response to iron(III) ion"/>
    <property type="evidence" value="ECO:0007669"/>
    <property type="project" value="TreeGrafter"/>
</dbReference>
<feature type="transmembrane region" description="Helical" evidence="8">
    <location>
        <begin position="329"/>
        <end position="350"/>
    </location>
</feature>
<feature type="transmembrane region" description="Helical" evidence="8">
    <location>
        <begin position="128"/>
        <end position="148"/>
    </location>
</feature>
<evidence type="ECO:0000313" key="11">
    <source>
        <dbReference type="Proteomes" id="UP000267408"/>
    </source>
</evidence>
<dbReference type="Proteomes" id="UP000267408">
    <property type="component" value="Unassembled WGS sequence"/>
</dbReference>
<dbReference type="OrthoDB" id="5318634at2"/>
<feature type="transmembrane region" description="Helical" evidence="8">
    <location>
        <begin position="104"/>
        <end position="123"/>
    </location>
</feature>
<evidence type="ECO:0000256" key="5">
    <source>
        <dbReference type="ARBA" id="ARBA00022692"/>
    </source>
</evidence>
<dbReference type="InterPro" id="IPR050297">
    <property type="entry name" value="LipidA_mod_glycosyltrf_83"/>
</dbReference>
<feature type="transmembrane region" description="Helical" evidence="8">
    <location>
        <begin position="299"/>
        <end position="317"/>
    </location>
</feature>
<evidence type="ECO:0000256" key="3">
    <source>
        <dbReference type="ARBA" id="ARBA00022676"/>
    </source>
</evidence>
<evidence type="ECO:0000256" key="2">
    <source>
        <dbReference type="ARBA" id="ARBA00022475"/>
    </source>
</evidence>
<dbReference type="Pfam" id="PF13231">
    <property type="entry name" value="PMT_2"/>
    <property type="match status" value="1"/>
</dbReference>
<keyword evidence="5 8" id="KW-0812">Transmembrane</keyword>
<keyword evidence="7 8" id="KW-0472">Membrane</keyword>
<evidence type="ECO:0000256" key="1">
    <source>
        <dbReference type="ARBA" id="ARBA00004651"/>
    </source>
</evidence>
<feature type="domain" description="Glycosyltransferase RgtA/B/C/D-like" evidence="9">
    <location>
        <begin position="90"/>
        <end position="238"/>
    </location>
</feature>
<dbReference type="PANTHER" id="PTHR33908:SF3">
    <property type="entry name" value="UNDECAPRENYL PHOSPHATE-ALPHA-4-AMINO-4-DEOXY-L-ARABINOSE ARABINOSYL TRANSFERASE"/>
    <property type="match status" value="1"/>
</dbReference>
<evidence type="ECO:0000259" key="9">
    <source>
        <dbReference type="Pfam" id="PF13231"/>
    </source>
</evidence>
<evidence type="ECO:0000313" key="10">
    <source>
        <dbReference type="EMBL" id="ROR44672.1"/>
    </source>
</evidence>
<dbReference type="GO" id="GO:0016763">
    <property type="term" value="F:pentosyltransferase activity"/>
    <property type="evidence" value="ECO:0007669"/>
    <property type="project" value="TreeGrafter"/>
</dbReference>
<evidence type="ECO:0000256" key="4">
    <source>
        <dbReference type="ARBA" id="ARBA00022679"/>
    </source>
</evidence>
<evidence type="ECO:0000256" key="7">
    <source>
        <dbReference type="ARBA" id="ARBA00023136"/>
    </source>
</evidence>
<dbReference type="PANTHER" id="PTHR33908">
    <property type="entry name" value="MANNOSYLTRANSFERASE YKCB-RELATED"/>
    <property type="match status" value="1"/>
</dbReference>
<organism evidence="10 11">
    <name type="scientific">Kitasatospora cineracea</name>
    <dbReference type="NCBI Taxonomy" id="88074"/>
    <lineage>
        <taxon>Bacteria</taxon>
        <taxon>Bacillati</taxon>
        <taxon>Actinomycetota</taxon>
        <taxon>Actinomycetes</taxon>
        <taxon>Kitasatosporales</taxon>
        <taxon>Streptomycetaceae</taxon>
        <taxon>Kitasatospora</taxon>
    </lineage>
</organism>
<reference evidence="10 11" key="1">
    <citation type="submission" date="2018-11" db="EMBL/GenBank/DDBJ databases">
        <title>Sequencing the genomes of 1000 actinobacteria strains.</title>
        <authorList>
            <person name="Klenk H.-P."/>
        </authorList>
    </citation>
    <scope>NUCLEOTIDE SEQUENCE [LARGE SCALE GENOMIC DNA]</scope>
    <source>
        <strain evidence="10 11">DSM 44780</strain>
    </source>
</reference>
<proteinExistence type="predicted"/>
<keyword evidence="6 8" id="KW-1133">Transmembrane helix</keyword>
<comment type="caution">
    <text evidence="10">The sequence shown here is derived from an EMBL/GenBank/DDBJ whole genome shotgun (WGS) entry which is preliminary data.</text>
</comment>
<dbReference type="InterPro" id="IPR038731">
    <property type="entry name" value="RgtA/B/C-like"/>
</dbReference>
<keyword evidence="2" id="KW-1003">Cell membrane</keyword>
<dbReference type="RefSeq" id="WP_123556104.1">
    <property type="nucleotide sequence ID" value="NZ_RJVJ01000001.1"/>
</dbReference>
<gene>
    <name evidence="10" type="ORF">EDD39_2878</name>
</gene>
<dbReference type="AlphaFoldDB" id="A0A8G1UN54"/>
<sequence>MFRRLRLSPDVPTAAGAPSLPRVRPAALLWAPPGLWFWPALLACVLGGYHAGRPELWRDEIATWSAATRSPGELLDMLHNVDAVSGAYYFTMHYWIALFGDSPVSLRAPSVLAVTGAAALVALSTKKLFGGPAGLSAGLLFAMVPAVSRYAQEARSYALVVLAVTAATWFLLRALEESGRVWPWWCGYAVCVLLAGAFHLVAVAILAGHAGTVAVRLRRRTWKRALPGYCLAATAAAAGLLPIVLAGQRQASRQISWIPTPKPIDLLHSLPSVFGTEDIERVLLAAAVVACLHRATRAASLQVVLLAVLPLLAVWFLSQGSSSYWTERYLLFTVPAWTMLAGAGIAALAGSAVRMRAGKRVPDGKGEPDGSGVRASGGVRLAGTLLRRALCPALLIAVGVIVLPSQSSLRAVTAHDPRDLKGTAELLAADYRPGDAIVPSRGGASYLMLDLGMRYYLPHSDRLRDVFVQTDAVRLNDFFALECPVPVDCLGSDPRVWVVAVGESPDPYADLSPAQAEALKSRYTPVRTSHAGGLTLTLLARGQ</sequence>
<name>A0A8G1UN54_9ACTN</name>
<comment type="subcellular location">
    <subcellularLocation>
        <location evidence="1">Cell membrane</location>
        <topology evidence="1">Multi-pass membrane protein</topology>
    </subcellularLocation>
</comment>
<feature type="transmembrane region" description="Helical" evidence="8">
    <location>
        <begin position="154"/>
        <end position="172"/>
    </location>
</feature>
<accession>A0A8G1UN54</accession>
<feature type="transmembrane region" description="Helical" evidence="8">
    <location>
        <begin position="184"/>
        <end position="206"/>
    </location>
</feature>